<dbReference type="Gene3D" id="3.40.50.150">
    <property type="entry name" value="Vaccinia Virus protein VP39"/>
    <property type="match status" value="1"/>
</dbReference>
<dbReference type="InterPro" id="IPR040758">
    <property type="entry name" value="PrmC_N"/>
</dbReference>
<evidence type="ECO:0000256" key="5">
    <source>
        <dbReference type="HAMAP-Rule" id="MF_02126"/>
    </source>
</evidence>
<dbReference type="AlphaFoldDB" id="A0A1H8DHG8"/>
<dbReference type="PANTHER" id="PTHR18895:SF74">
    <property type="entry name" value="MTRF1L RELEASE FACTOR GLUTAMINE METHYLTRANSFERASE"/>
    <property type="match status" value="1"/>
</dbReference>
<keyword evidence="3 5" id="KW-0949">S-adenosyl-L-methionine</keyword>
<dbReference type="InterPro" id="IPR004556">
    <property type="entry name" value="HemK-like"/>
</dbReference>
<feature type="binding site" evidence="5">
    <location>
        <position position="141"/>
    </location>
    <ligand>
        <name>S-adenosyl-L-methionine</name>
        <dbReference type="ChEBI" id="CHEBI:59789"/>
    </ligand>
</feature>
<gene>
    <name evidence="5" type="primary">prmC</name>
    <name evidence="8" type="ORF">SAMN05216227_10079</name>
</gene>
<evidence type="ECO:0000256" key="3">
    <source>
        <dbReference type="ARBA" id="ARBA00022691"/>
    </source>
</evidence>
<dbReference type="NCBIfam" id="TIGR00536">
    <property type="entry name" value="hemK_fam"/>
    <property type="match status" value="1"/>
</dbReference>
<feature type="binding site" evidence="5">
    <location>
        <begin position="118"/>
        <end position="122"/>
    </location>
    <ligand>
        <name>S-adenosyl-L-methionine</name>
        <dbReference type="ChEBI" id="CHEBI:59789"/>
    </ligand>
</feature>
<dbReference type="HAMAP" id="MF_02126">
    <property type="entry name" value="RF_methyltr_PrmC"/>
    <property type="match status" value="1"/>
</dbReference>
<dbReference type="NCBIfam" id="TIGR03534">
    <property type="entry name" value="RF_mod_PrmC"/>
    <property type="match status" value="1"/>
</dbReference>
<dbReference type="InterPro" id="IPR002052">
    <property type="entry name" value="DNA_methylase_N6_adenine_CS"/>
</dbReference>
<dbReference type="InterPro" id="IPR050320">
    <property type="entry name" value="N5-glutamine_MTase"/>
</dbReference>
<accession>A0A1H8DHG8</accession>
<dbReference type="Gene3D" id="1.10.8.10">
    <property type="entry name" value="DNA helicase RuvA subunit, C-terminal domain"/>
    <property type="match status" value="1"/>
</dbReference>
<evidence type="ECO:0000259" key="7">
    <source>
        <dbReference type="Pfam" id="PF17827"/>
    </source>
</evidence>
<dbReference type="CDD" id="cd02440">
    <property type="entry name" value="AdoMet_MTases"/>
    <property type="match status" value="1"/>
</dbReference>
<dbReference type="Pfam" id="PF05175">
    <property type="entry name" value="MTS"/>
    <property type="match status" value="1"/>
</dbReference>
<dbReference type="InterPro" id="IPR007848">
    <property type="entry name" value="Small_mtfrase_dom"/>
</dbReference>
<dbReference type="InterPro" id="IPR019874">
    <property type="entry name" value="RF_methyltr_PrmC"/>
</dbReference>
<keyword evidence="1 5" id="KW-0489">Methyltransferase</keyword>
<dbReference type="PROSITE" id="PS00092">
    <property type="entry name" value="N6_MTASE"/>
    <property type="match status" value="1"/>
</dbReference>
<dbReference type="EMBL" id="FOCO01000007">
    <property type="protein sequence ID" value="SEN06772.1"/>
    <property type="molecule type" value="Genomic_DNA"/>
</dbReference>
<feature type="binding site" evidence="5">
    <location>
        <begin position="182"/>
        <end position="185"/>
    </location>
    <ligand>
        <name>substrate</name>
    </ligand>
</feature>
<keyword evidence="2 5" id="KW-0808">Transferase</keyword>
<organism evidence="8 9">
    <name type="scientific">Pseudorhodobacter antarcticus</name>
    <dbReference type="NCBI Taxonomy" id="1077947"/>
    <lineage>
        <taxon>Bacteria</taxon>
        <taxon>Pseudomonadati</taxon>
        <taxon>Pseudomonadota</taxon>
        <taxon>Alphaproteobacteria</taxon>
        <taxon>Rhodobacterales</taxon>
        <taxon>Paracoccaceae</taxon>
        <taxon>Pseudorhodobacter</taxon>
    </lineage>
</organism>
<keyword evidence="9" id="KW-1185">Reference proteome</keyword>
<dbReference type="GO" id="GO:0003676">
    <property type="term" value="F:nucleic acid binding"/>
    <property type="evidence" value="ECO:0007669"/>
    <property type="project" value="InterPro"/>
</dbReference>
<comment type="similarity">
    <text evidence="5">Belongs to the protein N5-glutamine methyltransferase family. PrmC subfamily.</text>
</comment>
<dbReference type="PANTHER" id="PTHR18895">
    <property type="entry name" value="HEMK METHYLTRANSFERASE"/>
    <property type="match status" value="1"/>
</dbReference>
<evidence type="ECO:0000256" key="1">
    <source>
        <dbReference type="ARBA" id="ARBA00022603"/>
    </source>
</evidence>
<dbReference type="STRING" id="1077947.SAMN05216227_10079"/>
<feature type="domain" description="Methyltransferase small" evidence="6">
    <location>
        <begin position="103"/>
        <end position="189"/>
    </location>
</feature>
<dbReference type="InterPro" id="IPR029063">
    <property type="entry name" value="SAM-dependent_MTases_sf"/>
</dbReference>
<dbReference type="GO" id="GO:0032259">
    <property type="term" value="P:methylation"/>
    <property type="evidence" value="ECO:0007669"/>
    <property type="project" value="UniProtKB-KW"/>
</dbReference>
<dbReference type="EC" id="2.1.1.297" evidence="5"/>
<evidence type="ECO:0000256" key="2">
    <source>
        <dbReference type="ARBA" id="ARBA00022679"/>
    </source>
</evidence>
<reference evidence="8 9" key="1">
    <citation type="submission" date="2016-10" db="EMBL/GenBank/DDBJ databases">
        <authorList>
            <person name="de Groot N.N."/>
        </authorList>
    </citation>
    <scope>NUCLEOTIDE SEQUENCE [LARGE SCALE GENOMIC DNA]</scope>
    <source>
        <strain evidence="8 9">CGMCC 1.10836</strain>
    </source>
</reference>
<dbReference type="GO" id="GO:0102559">
    <property type="term" value="F:peptide chain release factor N(5)-glutamine methyltransferase activity"/>
    <property type="evidence" value="ECO:0007669"/>
    <property type="project" value="UniProtKB-EC"/>
</dbReference>
<protein>
    <recommendedName>
        <fullName evidence="5">Release factor glutamine methyltransferase</fullName>
        <shortName evidence="5">RF MTase</shortName>
        <ecNumber evidence="5">2.1.1.297</ecNumber>
    </recommendedName>
    <alternativeName>
        <fullName evidence="5">N5-glutamine methyltransferase PrmC</fullName>
    </alternativeName>
    <alternativeName>
        <fullName evidence="5">Protein-(glutamine-N5) MTase PrmC</fullName>
    </alternativeName>
    <alternativeName>
        <fullName evidence="5">Protein-glutamine N-methyltransferase PrmC</fullName>
    </alternativeName>
</protein>
<dbReference type="RefSeq" id="WP_050519014.1">
    <property type="nucleotide sequence ID" value="NZ_FOCO01000007.1"/>
</dbReference>
<dbReference type="Proteomes" id="UP000183002">
    <property type="component" value="Unassembled WGS sequence"/>
</dbReference>
<evidence type="ECO:0000259" key="6">
    <source>
        <dbReference type="Pfam" id="PF05175"/>
    </source>
</evidence>
<feature type="binding site" evidence="5">
    <location>
        <position position="168"/>
    </location>
    <ligand>
        <name>S-adenosyl-L-methionine</name>
        <dbReference type="ChEBI" id="CHEBI:59789"/>
    </ligand>
</feature>
<comment type="function">
    <text evidence="5">Methylates the class 1 translation termination release factors RF1/PrfA and RF2/PrfB on the glutamine residue of the universally conserved GGQ motif.</text>
</comment>
<evidence type="ECO:0000313" key="9">
    <source>
        <dbReference type="Proteomes" id="UP000183002"/>
    </source>
</evidence>
<evidence type="ECO:0000313" key="8">
    <source>
        <dbReference type="EMBL" id="SEN06772.1"/>
    </source>
</evidence>
<feature type="binding site" evidence="5">
    <location>
        <position position="182"/>
    </location>
    <ligand>
        <name>S-adenosyl-L-methionine</name>
        <dbReference type="ChEBI" id="CHEBI:59789"/>
    </ligand>
</feature>
<evidence type="ECO:0000256" key="4">
    <source>
        <dbReference type="ARBA" id="ARBA00048391"/>
    </source>
</evidence>
<name>A0A1H8DHG8_9RHOB</name>
<proteinExistence type="inferred from homology"/>
<feature type="domain" description="Release factor glutamine methyltransferase N-terminal" evidence="7">
    <location>
        <begin position="7"/>
        <end position="77"/>
    </location>
</feature>
<dbReference type="SUPFAM" id="SSF53335">
    <property type="entry name" value="S-adenosyl-L-methionine-dependent methyltransferases"/>
    <property type="match status" value="1"/>
</dbReference>
<comment type="catalytic activity">
    <reaction evidence="4 5">
        <text>L-glutaminyl-[peptide chain release factor] + S-adenosyl-L-methionine = N(5)-methyl-L-glutaminyl-[peptide chain release factor] + S-adenosyl-L-homocysteine + H(+)</text>
        <dbReference type="Rhea" id="RHEA:42896"/>
        <dbReference type="Rhea" id="RHEA-COMP:10271"/>
        <dbReference type="Rhea" id="RHEA-COMP:10272"/>
        <dbReference type="ChEBI" id="CHEBI:15378"/>
        <dbReference type="ChEBI" id="CHEBI:30011"/>
        <dbReference type="ChEBI" id="CHEBI:57856"/>
        <dbReference type="ChEBI" id="CHEBI:59789"/>
        <dbReference type="ChEBI" id="CHEBI:61891"/>
        <dbReference type="EC" id="2.1.1.297"/>
    </reaction>
</comment>
<dbReference type="Pfam" id="PF17827">
    <property type="entry name" value="PrmC_N"/>
    <property type="match status" value="1"/>
</dbReference>
<dbReference type="OrthoDB" id="9800643at2"/>
<sequence>MTTLLAARRAGLERLLAAGVPGAAQDMALLLAHVLGLTRADLALLSPQIELTESQVAALEAALTARTSRKPMSHITGHRMFWGRSFAVTPAVLDPRPETETLIAAALTVPFASVLDLGTGSGCILLTLMAERAAANGVGVDLSDAALVVARANHARFGGYAHFVQGSWFDPVQGTFDLIVSNPPYIAADEMAGLSPEVRNWEPHLALTPGGDGLAAYRHICAGAAAHLTPNGWLMVEIGPRQGAHVSTLFALAGFESVGILPDLDGRDRVVIGQIACREPVI</sequence>